<comment type="caution">
    <text evidence="1">The sequence shown here is derived from an EMBL/GenBank/DDBJ whole genome shotgun (WGS) entry which is preliminary data.</text>
</comment>
<evidence type="ECO:0000313" key="1">
    <source>
        <dbReference type="EMBL" id="GHP05935.1"/>
    </source>
</evidence>
<dbReference type="AlphaFoldDB" id="A0A830HGA1"/>
<dbReference type="EMBL" id="BNJQ01000011">
    <property type="protein sequence ID" value="GHP05935.1"/>
    <property type="molecule type" value="Genomic_DNA"/>
</dbReference>
<dbReference type="Proteomes" id="UP000660262">
    <property type="component" value="Unassembled WGS sequence"/>
</dbReference>
<name>A0A830HGA1_9CHLO</name>
<reference evidence="1" key="1">
    <citation type="submission" date="2020-10" db="EMBL/GenBank/DDBJ databases">
        <title>Unveiling of a novel bifunctional photoreceptor, Dualchrome1, isolated from a cosmopolitan green alga.</title>
        <authorList>
            <person name="Suzuki S."/>
            <person name="Kawachi M."/>
        </authorList>
    </citation>
    <scope>NUCLEOTIDE SEQUENCE</scope>
    <source>
        <strain evidence="1">NIES 2893</strain>
    </source>
</reference>
<gene>
    <name evidence="1" type="ORF">PPROV_000468200</name>
</gene>
<proteinExistence type="predicted"/>
<keyword evidence="2" id="KW-1185">Reference proteome</keyword>
<protein>
    <submittedName>
        <fullName evidence="1">Uncharacterized protein</fullName>
    </submittedName>
</protein>
<evidence type="ECO:0000313" key="2">
    <source>
        <dbReference type="Proteomes" id="UP000660262"/>
    </source>
</evidence>
<accession>A0A830HGA1</accession>
<organism evidence="1 2">
    <name type="scientific">Pycnococcus provasolii</name>
    <dbReference type="NCBI Taxonomy" id="41880"/>
    <lineage>
        <taxon>Eukaryota</taxon>
        <taxon>Viridiplantae</taxon>
        <taxon>Chlorophyta</taxon>
        <taxon>Pseudoscourfieldiophyceae</taxon>
        <taxon>Pseudoscourfieldiales</taxon>
        <taxon>Pycnococcaceae</taxon>
        <taxon>Pycnococcus</taxon>
    </lineage>
</organism>
<sequence>MPRFVALMFRAVLANLQRKHADEVWGGFCNGHRLTAPADDKYILASTLEQCYRVRDTGFAVNAGDLAARLRLDLPDNEHLKPVQMNPRRERASRRRKIEVSGFVKQEPESAEDYVPPPPPPAHMQLLSFLRERFVEHNAIPDKENAFAVICKPFLIEKLAMLLHSLWEWTEQKTWETIETLVEKGYVVRDDHHPLLLDETPTGGWRRAWEFYLVYEYLK</sequence>